<proteinExistence type="predicted"/>
<dbReference type="Proteomes" id="UP000734343">
    <property type="component" value="Unassembled WGS sequence"/>
</dbReference>
<keyword evidence="2" id="KW-1185">Reference proteome</keyword>
<name>A0ABS6LPM8_9GAMM</name>
<evidence type="ECO:0000313" key="1">
    <source>
        <dbReference type="EMBL" id="MBU9854069.1"/>
    </source>
</evidence>
<accession>A0ABS6LPM8</accession>
<protein>
    <recommendedName>
        <fullName evidence="3">dTDP-4-amino-4,6-dideoxygalactose transaminase</fullName>
    </recommendedName>
</protein>
<organism evidence="1 2">
    <name type="scientific">Rahnella bonaserana</name>
    <dbReference type="NCBI Taxonomy" id="2816248"/>
    <lineage>
        <taxon>Bacteria</taxon>
        <taxon>Pseudomonadati</taxon>
        <taxon>Pseudomonadota</taxon>
        <taxon>Gammaproteobacteria</taxon>
        <taxon>Enterobacterales</taxon>
        <taxon>Yersiniaceae</taxon>
        <taxon>Rahnella</taxon>
    </lineage>
</organism>
<dbReference type="EMBL" id="JAFMOW010000047">
    <property type="protein sequence ID" value="MBU9854069.1"/>
    <property type="molecule type" value="Genomic_DNA"/>
</dbReference>
<evidence type="ECO:0000313" key="2">
    <source>
        <dbReference type="Proteomes" id="UP000734343"/>
    </source>
</evidence>
<gene>
    <name evidence="1" type="ORF">J1778_02065</name>
</gene>
<sequence>MTKFSDAIGGYFPLELPCLQGHFYPNLALFSSARGAFYALLMSGKPDAVWVPRYICDAMLSPLETLQIPVKYYSLDSQLMPGSEVVPAQNEWVLWVNYFGLCEVQRQKLLARFNPRQLILDHSQAFYSPPGDCLATLYSARKFFGVPDGGLLATSLPVDVPQTDPLVSLNRSAHLLRRLAENAESGFAAYQQAEETFTETPSAMSQLTETLLKTIDYQQCKVARNENFRFLHQHLGRFNEAAFDNAAADGALCYPFLNRTSGLRQFLNNERIYTPAYWHDAAGRVMPSGIESNFINHLIPLPVDQRYGIAEMEFIVEKVAYFLNPSAGV</sequence>
<reference evidence="1 2" key="1">
    <citation type="submission" date="2021-03" db="EMBL/GenBank/DDBJ databases">
        <title>Five novel Rahnella species.</title>
        <authorList>
            <person name="Brady C."/>
            <person name="Asselin J."/>
            <person name="Beer S."/>
            <person name="Bruberg M.B."/>
            <person name="Crampton B."/>
            <person name="Venter S."/>
            <person name="Arnold D."/>
            <person name="Denman S."/>
        </authorList>
    </citation>
    <scope>NUCLEOTIDE SEQUENCE [LARGE SCALE GENOMIC DNA]</scope>
    <source>
        <strain evidence="1 2">H11b</strain>
    </source>
</reference>
<comment type="caution">
    <text evidence="1">The sequence shown here is derived from an EMBL/GenBank/DDBJ whole genome shotgun (WGS) entry which is preliminary data.</text>
</comment>
<evidence type="ECO:0008006" key="3">
    <source>
        <dbReference type="Google" id="ProtNLM"/>
    </source>
</evidence>
<dbReference type="RefSeq" id="WP_217171767.1">
    <property type="nucleotide sequence ID" value="NZ_JAFMOW010000047.1"/>
</dbReference>